<dbReference type="CDD" id="cd02440">
    <property type="entry name" value="AdoMet_MTases"/>
    <property type="match status" value="1"/>
</dbReference>
<sequence>MISTSSMHYDLCPICQGSHFRKQYNVDGFEIDKCNDCEVVFVRNIMTVETLASYYETAASDEFIYTSENIYFLNHYYNKLKREIYRITGKTSGNILDVGCSGGYFLDIMQEWNRYGIEISDKEASIAKSKYGDNIVSGVIENYPVRESFFDVITLQDVLDHCINPTEVIDSCYKMLKPGGLIIIKVHDISCLYARISGKTFYAILPPFHLFYFSKKPLAFILTRSGFRNFKFKHIGQIIQLKTVFYRLSRGNKNSIFYKIYLLLSRFSLGNIPIPKNLHDIITVFATKE</sequence>
<dbReference type="PANTHER" id="PTHR43861">
    <property type="entry name" value="TRANS-ACONITATE 2-METHYLTRANSFERASE-RELATED"/>
    <property type="match status" value="1"/>
</dbReference>
<accession>A0A552F8B6</accession>
<comment type="caution">
    <text evidence="1">The sequence shown here is derived from an EMBL/GenBank/DDBJ whole genome shotgun (WGS) entry which is preliminary data.</text>
</comment>
<dbReference type="EMBL" id="SFBF01000365">
    <property type="protein sequence ID" value="TRU42943.1"/>
    <property type="molecule type" value="Genomic_DNA"/>
</dbReference>
<reference evidence="1 2" key="1">
    <citation type="submission" date="2019-01" db="EMBL/GenBank/DDBJ databases">
        <title>Coherence of Microcystis species and biogeography revealed through population genomics.</title>
        <authorList>
            <person name="Perez-Carrascal O.M."/>
            <person name="Terrat Y."/>
            <person name="Giani A."/>
            <person name="Fortin N."/>
            <person name="Tromas N."/>
            <person name="Shapiro B.J."/>
        </authorList>
    </citation>
    <scope>NUCLEOTIDE SEQUENCE [LARGE SCALE GENOMIC DNA]</scope>
    <source>
        <strain evidence="1">Ma_QC_Ca_00000000_S207</strain>
    </source>
</reference>
<dbReference type="Proteomes" id="UP000320293">
    <property type="component" value="Unassembled WGS sequence"/>
</dbReference>
<protein>
    <submittedName>
        <fullName evidence="1">Methyltransferase domain-containing protein</fullName>
    </submittedName>
</protein>
<keyword evidence="1" id="KW-0489">Methyltransferase</keyword>
<dbReference type="Pfam" id="PF13489">
    <property type="entry name" value="Methyltransf_23"/>
    <property type="match status" value="1"/>
</dbReference>
<dbReference type="GO" id="GO:0008168">
    <property type="term" value="F:methyltransferase activity"/>
    <property type="evidence" value="ECO:0007669"/>
    <property type="project" value="UniProtKB-KW"/>
</dbReference>
<evidence type="ECO:0000313" key="1">
    <source>
        <dbReference type="EMBL" id="TRU42943.1"/>
    </source>
</evidence>
<dbReference type="PANTHER" id="PTHR43861:SF6">
    <property type="entry name" value="METHYLTRANSFERASE TYPE 11"/>
    <property type="match status" value="1"/>
</dbReference>
<dbReference type="InterPro" id="IPR029063">
    <property type="entry name" value="SAM-dependent_MTases_sf"/>
</dbReference>
<keyword evidence="1" id="KW-0808">Transferase</keyword>
<proteinExistence type="predicted"/>
<evidence type="ECO:0000313" key="2">
    <source>
        <dbReference type="Proteomes" id="UP000320293"/>
    </source>
</evidence>
<dbReference type="SUPFAM" id="SSF53335">
    <property type="entry name" value="S-adenosyl-L-methionine-dependent methyltransferases"/>
    <property type="match status" value="1"/>
</dbReference>
<name>A0A552F8B6_MICAE</name>
<dbReference type="GO" id="GO:0032259">
    <property type="term" value="P:methylation"/>
    <property type="evidence" value="ECO:0007669"/>
    <property type="project" value="UniProtKB-KW"/>
</dbReference>
<gene>
    <name evidence="1" type="ORF">EWV91_19470</name>
</gene>
<organism evidence="1 2">
    <name type="scientific">Microcystis aeruginosa Ma_QC_Ca_00000000_S207</name>
    <dbReference type="NCBI Taxonomy" id="2486251"/>
    <lineage>
        <taxon>Bacteria</taxon>
        <taxon>Bacillati</taxon>
        <taxon>Cyanobacteriota</taxon>
        <taxon>Cyanophyceae</taxon>
        <taxon>Oscillatoriophycideae</taxon>
        <taxon>Chroococcales</taxon>
        <taxon>Microcystaceae</taxon>
        <taxon>Microcystis</taxon>
    </lineage>
</organism>
<dbReference type="Gene3D" id="3.40.50.150">
    <property type="entry name" value="Vaccinia Virus protein VP39"/>
    <property type="match status" value="1"/>
</dbReference>
<dbReference type="AlphaFoldDB" id="A0A552F8B6"/>